<dbReference type="Proteomes" id="UP000799539">
    <property type="component" value="Unassembled WGS sequence"/>
</dbReference>
<proteinExistence type="predicted"/>
<dbReference type="AlphaFoldDB" id="A0A6A6FP43"/>
<feature type="region of interest" description="Disordered" evidence="1">
    <location>
        <begin position="117"/>
        <end position="137"/>
    </location>
</feature>
<dbReference type="EMBL" id="ML992666">
    <property type="protein sequence ID" value="KAF2215084.1"/>
    <property type="molecule type" value="Genomic_DNA"/>
</dbReference>
<feature type="compositionally biased region" description="Polar residues" evidence="1">
    <location>
        <begin position="117"/>
        <end position="135"/>
    </location>
</feature>
<reference evidence="2" key="1">
    <citation type="journal article" date="2020" name="Stud. Mycol.">
        <title>101 Dothideomycetes genomes: a test case for predicting lifestyles and emergence of pathogens.</title>
        <authorList>
            <person name="Haridas S."/>
            <person name="Albert R."/>
            <person name="Binder M."/>
            <person name="Bloem J."/>
            <person name="Labutti K."/>
            <person name="Salamov A."/>
            <person name="Andreopoulos B."/>
            <person name="Baker S."/>
            <person name="Barry K."/>
            <person name="Bills G."/>
            <person name="Bluhm B."/>
            <person name="Cannon C."/>
            <person name="Castanera R."/>
            <person name="Culley D."/>
            <person name="Daum C."/>
            <person name="Ezra D."/>
            <person name="Gonzalez J."/>
            <person name="Henrissat B."/>
            <person name="Kuo A."/>
            <person name="Liang C."/>
            <person name="Lipzen A."/>
            <person name="Lutzoni F."/>
            <person name="Magnuson J."/>
            <person name="Mondo S."/>
            <person name="Nolan M."/>
            <person name="Ohm R."/>
            <person name="Pangilinan J."/>
            <person name="Park H.-J."/>
            <person name="Ramirez L."/>
            <person name="Alfaro M."/>
            <person name="Sun H."/>
            <person name="Tritt A."/>
            <person name="Yoshinaga Y."/>
            <person name="Zwiers L.-H."/>
            <person name="Turgeon B."/>
            <person name="Goodwin S."/>
            <person name="Spatafora J."/>
            <person name="Crous P."/>
            <person name="Grigoriev I."/>
        </authorList>
    </citation>
    <scope>NUCLEOTIDE SEQUENCE</scope>
    <source>
        <strain evidence="2">SCOH1-5</strain>
    </source>
</reference>
<sequence>MAFPYGITKDTSARKGPSPVAPHDAALQAYMQSFVASIDYNTALAEQSRHSEHVIDVDGLRRYFTREYNDALRELKNKYAEDLRALNGERNAKVAELRIEFAKDPLATIVTHQNAATGRTAQRNASAQQDPQTRSANVDAAVARAAAIKQEPVEEETRLASTRSPLAVLETDTEKANLPTPLQPIESPRELENARANEDHAEEVAKLHQHLPEVELTSASGGVEGLQDCQDLIEVKQEVISAGAENSVVAVCDNQTQGALSFERDVASLSRDLREINTGSGDTAQQLYHTTRACALDPCSCPPRRKRDPPSSCYAFFSRHIYSPSLLSVSLLAKPKSVPLSFVGAAYLVRPCLSREKVPSEVACNIDNVKARSCVPGHWMELGIPPQPSSSCFISGASEICPVLGSALVKDPVVLSKFW</sequence>
<organism evidence="2 3">
    <name type="scientific">Cercospora zeae-maydis SCOH1-5</name>
    <dbReference type="NCBI Taxonomy" id="717836"/>
    <lineage>
        <taxon>Eukaryota</taxon>
        <taxon>Fungi</taxon>
        <taxon>Dikarya</taxon>
        <taxon>Ascomycota</taxon>
        <taxon>Pezizomycotina</taxon>
        <taxon>Dothideomycetes</taxon>
        <taxon>Dothideomycetidae</taxon>
        <taxon>Mycosphaerellales</taxon>
        <taxon>Mycosphaerellaceae</taxon>
        <taxon>Cercospora</taxon>
    </lineage>
</organism>
<gene>
    <name evidence="2" type="ORF">CERZMDRAFT_82159</name>
</gene>
<dbReference type="OrthoDB" id="3647068at2759"/>
<evidence type="ECO:0000256" key="1">
    <source>
        <dbReference type="SAM" id="MobiDB-lite"/>
    </source>
</evidence>
<evidence type="ECO:0000313" key="2">
    <source>
        <dbReference type="EMBL" id="KAF2215084.1"/>
    </source>
</evidence>
<evidence type="ECO:0000313" key="3">
    <source>
        <dbReference type="Proteomes" id="UP000799539"/>
    </source>
</evidence>
<keyword evidence="3" id="KW-1185">Reference proteome</keyword>
<name>A0A6A6FP43_9PEZI</name>
<accession>A0A6A6FP43</accession>
<protein>
    <submittedName>
        <fullName evidence="2">Uncharacterized protein</fullName>
    </submittedName>
</protein>